<dbReference type="RefSeq" id="XP_008611593.1">
    <property type="nucleotide sequence ID" value="XM_008613371.1"/>
</dbReference>
<dbReference type="InterPro" id="IPR000571">
    <property type="entry name" value="Znf_CCCH"/>
</dbReference>
<evidence type="ECO:0000259" key="6">
    <source>
        <dbReference type="PROSITE" id="PS50103"/>
    </source>
</evidence>
<dbReference type="GO" id="GO:0008270">
    <property type="term" value="F:zinc ion binding"/>
    <property type="evidence" value="ECO:0007669"/>
    <property type="project" value="UniProtKB-KW"/>
</dbReference>
<feature type="compositionally biased region" description="Polar residues" evidence="5">
    <location>
        <begin position="120"/>
        <end position="131"/>
    </location>
</feature>
<dbReference type="InterPro" id="IPR041367">
    <property type="entry name" value="Znf-CCCH_4"/>
</dbReference>
<dbReference type="EMBL" id="JH767153">
    <property type="protein sequence ID" value="EQC34721.1"/>
    <property type="molecule type" value="Genomic_DNA"/>
</dbReference>
<dbReference type="PROSITE" id="PS50103">
    <property type="entry name" value="ZF_C3H1"/>
    <property type="match status" value="1"/>
</dbReference>
<dbReference type="VEuPathDB" id="FungiDB:SDRG_07535"/>
<keyword evidence="2 4" id="KW-0863">Zinc-finger</keyword>
<dbReference type="eggNOG" id="ENOG502RYQR">
    <property type="taxonomic scope" value="Eukaryota"/>
</dbReference>
<dbReference type="OrthoDB" id="445341at2759"/>
<dbReference type="SUPFAM" id="SSF51197">
    <property type="entry name" value="Clavaminate synthase-like"/>
    <property type="match status" value="1"/>
</dbReference>
<dbReference type="PANTHER" id="PTHR42256:SF1">
    <property type="entry name" value="FE2OG DIOXYGENASE DOMAIN-CONTAINING PROTEIN"/>
    <property type="match status" value="1"/>
</dbReference>
<reference evidence="7 8" key="1">
    <citation type="submission" date="2012-04" db="EMBL/GenBank/DDBJ databases">
        <title>The Genome Sequence of Saprolegnia declina VS20.</title>
        <authorList>
            <consortium name="The Broad Institute Genome Sequencing Platform"/>
            <person name="Russ C."/>
            <person name="Nusbaum C."/>
            <person name="Tyler B."/>
            <person name="van West P."/>
            <person name="Dieguez-Uribeondo J."/>
            <person name="de Bruijn I."/>
            <person name="Tripathy S."/>
            <person name="Jiang R."/>
            <person name="Young S.K."/>
            <person name="Zeng Q."/>
            <person name="Gargeya S."/>
            <person name="Fitzgerald M."/>
            <person name="Haas B."/>
            <person name="Abouelleil A."/>
            <person name="Alvarado L."/>
            <person name="Arachchi H.M."/>
            <person name="Berlin A."/>
            <person name="Chapman S.B."/>
            <person name="Goldberg J."/>
            <person name="Griggs A."/>
            <person name="Gujja S."/>
            <person name="Hansen M."/>
            <person name="Howarth C."/>
            <person name="Imamovic A."/>
            <person name="Larimer J."/>
            <person name="McCowen C."/>
            <person name="Montmayeur A."/>
            <person name="Murphy C."/>
            <person name="Neiman D."/>
            <person name="Pearson M."/>
            <person name="Priest M."/>
            <person name="Roberts A."/>
            <person name="Saif S."/>
            <person name="Shea T."/>
            <person name="Sisk P."/>
            <person name="Sykes S."/>
            <person name="Wortman J."/>
            <person name="Nusbaum C."/>
            <person name="Birren B."/>
        </authorList>
    </citation>
    <scope>NUCLEOTIDE SEQUENCE [LARGE SCALE GENOMIC DNA]</scope>
    <source>
        <strain evidence="7 8">VS20</strain>
    </source>
</reference>
<dbReference type="AlphaFoldDB" id="T0QJ19"/>
<evidence type="ECO:0000256" key="3">
    <source>
        <dbReference type="ARBA" id="ARBA00022833"/>
    </source>
</evidence>
<dbReference type="Gene3D" id="2.60.120.590">
    <property type="entry name" value="Alpha-ketoglutarate-dependent dioxygenase AlkB-like"/>
    <property type="match status" value="1"/>
</dbReference>
<dbReference type="GeneID" id="19948262"/>
<evidence type="ECO:0000256" key="2">
    <source>
        <dbReference type="ARBA" id="ARBA00022771"/>
    </source>
</evidence>
<feature type="domain" description="C3H1-type" evidence="6">
    <location>
        <begin position="528"/>
        <end position="555"/>
    </location>
</feature>
<feature type="region of interest" description="Disordered" evidence="5">
    <location>
        <begin position="59"/>
        <end position="131"/>
    </location>
</feature>
<dbReference type="Proteomes" id="UP000030762">
    <property type="component" value="Unassembled WGS sequence"/>
</dbReference>
<feature type="compositionally biased region" description="Acidic residues" evidence="5">
    <location>
        <begin position="12"/>
        <end position="27"/>
    </location>
</feature>
<feature type="compositionally biased region" description="Basic and acidic residues" evidence="5">
    <location>
        <begin position="197"/>
        <end position="215"/>
    </location>
</feature>
<gene>
    <name evidence="7" type="ORF">SDRG_07535</name>
</gene>
<protein>
    <recommendedName>
        <fullName evidence="6">C3H1-type domain-containing protein</fullName>
    </recommendedName>
</protein>
<evidence type="ECO:0000256" key="1">
    <source>
        <dbReference type="ARBA" id="ARBA00022723"/>
    </source>
</evidence>
<keyword evidence="1 4" id="KW-0479">Metal-binding</keyword>
<evidence type="ECO:0000256" key="4">
    <source>
        <dbReference type="PROSITE-ProRule" id="PRU00723"/>
    </source>
</evidence>
<accession>T0QJ19</accession>
<name>T0QJ19_SAPDV</name>
<dbReference type="SMART" id="SM00356">
    <property type="entry name" value="ZnF_C3H1"/>
    <property type="match status" value="1"/>
</dbReference>
<keyword evidence="3 4" id="KW-0862">Zinc</keyword>
<feature type="zinc finger region" description="C3H1-type" evidence="4">
    <location>
        <begin position="528"/>
        <end position="555"/>
    </location>
</feature>
<dbReference type="PANTHER" id="PTHR42256">
    <property type="entry name" value="OXOGLUTARATE/IRON-DEPENDENT DIOXYGENASE"/>
    <property type="match status" value="1"/>
</dbReference>
<evidence type="ECO:0000313" key="8">
    <source>
        <dbReference type="Proteomes" id="UP000030762"/>
    </source>
</evidence>
<dbReference type="Gene3D" id="4.10.1000.10">
    <property type="entry name" value="Zinc finger, CCCH-type"/>
    <property type="match status" value="1"/>
</dbReference>
<dbReference type="InterPro" id="IPR037151">
    <property type="entry name" value="AlkB-like_sf"/>
</dbReference>
<organism evidence="7 8">
    <name type="scientific">Saprolegnia diclina (strain VS20)</name>
    <dbReference type="NCBI Taxonomy" id="1156394"/>
    <lineage>
        <taxon>Eukaryota</taxon>
        <taxon>Sar</taxon>
        <taxon>Stramenopiles</taxon>
        <taxon>Oomycota</taxon>
        <taxon>Saprolegniomycetes</taxon>
        <taxon>Saprolegniales</taxon>
        <taxon>Saprolegniaceae</taxon>
        <taxon>Saprolegnia</taxon>
    </lineage>
</organism>
<feature type="compositionally biased region" description="Basic and acidic residues" evidence="5">
    <location>
        <begin position="68"/>
        <end position="79"/>
    </location>
</feature>
<feature type="region of interest" description="Disordered" evidence="5">
    <location>
        <begin position="197"/>
        <end position="216"/>
    </location>
</feature>
<proteinExistence type="predicted"/>
<dbReference type="Pfam" id="PF18044">
    <property type="entry name" value="zf-CCCH_4"/>
    <property type="match status" value="1"/>
</dbReference>
<sequence>MEKDAAVKCLIEDEPAAENEAPEDAESENNGAYCAKLMDDAAIRALRRALVKTSVAMETHGHLRKFQRKPEEPHSLEHTSRRKSSLQRDAHKVHELQMPVLPHRPASARPTPPAGHANRSRPSTVHSSAVSNNKLRRSFQVVLAEEKANYTELEDQYLTLKDAILRHFDDVLHNPHSVDRDLSADAYAQLAEMDERLREENRLRPHDEPKPRPTGREALVGVKGRVARAAAREAQRVIVEAQRVIVEAHVPEPHHGDGKVDPDLRDVNDDPRVGTVLPCAIKAARGNTGRNTESFDPASTLVRPAMRIIVGPKKPVFDKPLKHDDVVVVPDFFCAEDDWSIYYKLIEEMRAAQSTGTAKSEWIPWAEGCHLISQNPTGSPTYEMVLRRTSEYFNMKAGSQGTRFNWYRDSSDWKPFHHDSAAYNPGRARTQNITVGVSFGAERELAFLHAQNGSRIYFPQCNGMLFAFGRDVNINWKHGVNALAPQVFCGKGRISIILWGLAQDVIEEPESPALLTNDARNGFDNRGRANGDVCRDFQGGSCRFGDRCKFSHASRR</sequence>
<feature type="region of interest" description="Disordered" evidence="5">
    <location>
        <begin position="1"/>
        <end position="28"/>
    </location>
</feature>
<dbReference type="InParanoid" id="T0QJ19"/>
<feature type="compositionally biased region" description="Basic and acidic residues" evidence="5">
    <location>
        <begin position="86"/>
        <end position="95"/>
    </location>
</feature>
<evidence type="ECO:0000256" key="5">
    <source>
        <dbReference type="SAM" id="MobiDB-lite"/>
    </source>
</evidence>
<evidence type="ECO:0000313" key="7">
    <source>
        <dbReference type="EMBL" id="EQC34721.1"/>
    </source>
</evidence>
<keyword evidence="8" id="KW-1185">Reference proteome</keyword>